<accession>A0A9W6XGS2</accession>
<dbReference type="Proteomes" id="UP001165121">
    <property type="component" value="Unassembled WGS sequence"/>
</dbReference>
<keyword evidence="3" id="KW-1185">Reference proteome</keyword>
<protein>
    <submittedName>
        <fullName evidence="2">Unnamed protein product</fullName>
    </submittedName>
</protein>
<evidence type="ECO:0000256" key="1">
    <source>
        <dbReference type="SAM" id="MobiDB-lite"/>
    </source>
</evidence>
<dbReference type="EMBL" id="BSXT01001081">
    <property type="protein sequence ID" value="GMF38298.1"/>
    <property type="molecule type" value="Genomic_DNA"/>
</dbReference>
<comment type="caution">
    <text evidence="2">The sequence shown here is derived from an EMBL/GenBank/DDBJ whole genome shotgun (WGS) entry which is preliminary data.</text>
</comment>
<feature type="region of interest" description="Disordered" evidence="1">
    <location>
        <begin position="279"/>
        <end position="300"/>
    </location>
</feature>
<gene>
    <name evidence="2" type="ORF">Pfra01_001099300</name>
</gene>
<proteinExistence type="predicted"/>
<reference evidence="2" key="1">
    <citation type="submission" date="2023-04" db="EMBL/GenBank/DDBJ databases">
        <title>Phytophthora fragariaefolia NBRC 109709.</title>
        <authorList>
            <person name="Ichikawa N."/>
            <person name="Sato H."/>
            <person name="Tonouchi N."/>
        </authorList>
    </citation>
    <scope>NUCLEOTIDE SEQUENCE</scope>
    <source>
        <strain evidence="2">NBRC 109709</strain>
    </source>
</reference>
<dbReference type="AlphaFoldDB" id="A0A9W6XGS2"/>
<organism evidence="2 3">
    <name type="scientific">Phytophthora fragariaefolia</name>
    <dbReference type="NCBI Taxonomy" id="1490495"/>
    <lineage>
        <taxon>Eukaryota</taxon>
        <taxon>Sar</taxon>
        <taxon>Stramenopiles</taxon>
        <taxon>Oomycota</taxon>
        <taxon>Peronosporomycetes</taxon>
        <taxon>Peronosporales</taxon>
        <taxon>Peronosporaceae</taxon>
        <taxon>Phytophthora</taxon>
    </lineage>
</organism>
<evidence type="ECO:0000313" key="2">
    <source>
        <dbReference type="EMBL" id="GMF38298.1"/>
    </source>
</evidence>
<sequence length="1065" mass="120044">MAKESTSILQTQAEQRNRLLDEYFVSTKFALPIWGIKSTLEQLTGANLHGLLNQINYSFRDQVIFKEFLDDECRVKAYGVIVGDSVLGTRLGNLFPCFLELESHVFVAGRHLEKTMGVFARFLLKQLHEAASSATAFSSLSPDDAAIYHGCVACGEITITPKASTELSSGSAAPTMWGIQRIMESRSAFISAVKTALISNSTITLNQFDFVPVPNAKQGFVCQVERFFFFHFTMEVENKVTVRGGKRSETNQSFVFGSRSLGSGIFFDSEGAVEIASRCRANTQSEPEDKERNKRSHKKKLLTISDTGDTVSEVRPRAGFAGILQNSVDELRRMKLGNSIFREYVNDLVGCFGYNIGCLANAHQLMANILDHPRCSVATVAVVRVSYMHLKEWMERFLEELNLFPPTSVLYPARSLLYHFNCQIEAASEMRDDQQINDFVEALQRMDNLLLIAVCTAFSDFIGYVRSMTSQTDQEATNTLVDMLQEGCLSEVDVIGALEAAVEERKYPPAILSEAVFAQAVVDSCLDVALESAVMNTVAVHLPPNPFIDISANLQVFALRQLVWNSEMKEMEQPIVNKVSTRPDLFIIEGTTLCSVNARLLRLVGSASIPNLQQWLIDHNVLHEGTYKPAKSSYSATIMQTILIFHPLLFAQSFLRGTEDLSGLNEFNVIEHYVLEGKEIDQAQYFFLEAIRTDIRRITVANGSVQNSRENKYWQVQVELQALDPIGRVLSALDLSHMTTGDGINEFIEETSHAPILLQLVLHIAEERSRGGSNTLTVHKVTKLYTFHYHSTDDPDAADSTTFLPPQLLFRISEYGVFFSRENALLYFKGINVQTPEVPQNSWTPYASDAYRIDDRFLIYENEVVHEHTKFPSPGQVYRNTRATASDNIFLFGQEQTIQWLLGALQAKVHQVMASKSRKEASSTTLLAATLFDTFYRSILQIITQVEKLVIPLNVQLQFMDKVSEISSALRKYVNCWKSIQHQSEGELRFEREQQNKVLPEIASLTPREDQTTLMVDLVKNLRTAWVVVIFFRFSYQRAFFANYDNNKEGSRNAELKSSSQSKSR</sequence>
<name>A0A9W6XGS2_9STRA</name>
<dbReference type="OrthoDB" id="77402at2759"/>
<evidence type="ECO:0000313" key="3">
    <source>
        <dbReference type="Proteomes" id="UP001165121"/>
    </source>
</evidence>